<evidence type="ECO:0000313" key="2">
    <source>
        <dbReference type="Proteomes" id="UP000036681"/>
    </source>
</evidence>
<evidence type="ECO:0000256" key="1">
    <source>
        <dbReference type="SAM" id="MobiDB-lite"/>
    </source>
</evidence>
<dbReference type="WBParaSite" id="ALUE_0000950301-mRNA-1">
    <property type="protein sequence ID" value="ALUE_0000950301-mRNA-1"/>
    <property type="gene ID" value="ALUE_0000950301"/>
</dbReference>
<feature type="region of interest" description="Disordered" evidence="1">
    <location>
        <begin position="49"/>
        <end position="69"/>
    </location>
</feature>
<dbReference type="AlphaFoldDB" id="A0A0M3I090"/>
<dbReference type="Proteomes" id="UP000036681">
    <property type="component" value="Unplaced"/>
</dbReference>
<sequence>MKTAVFGRDDTCDGSSLALSGGAVAPPLTFAPPATLSAAAALHPRRSGGAVTGAVSSYRPQHPRRTSRMQNVPWLHFTRINTSGHCTKQNIHLTFQ</sequence>
<name>A0A0M3I090_ASCLU</name>
<accession>A0A0M3I090</accession>
<reference evidence="3" key="1">
    <citation type="submission" date="2017-02" db="UniProtKB">
        <authorList>
            <consortium name="WormBaseParasite"/>
        </authorList>
    </citation>
    <scope>IDENTIFICATION</scope>
</reference>
<evidence type="ECO:0000313" key="3">
    <source>
        <dbReference type="WBParaSite" id="ALUE_0000950301-mRNA-1"/>
    </source>
</evidence>
<proteinExistence type="predicted"/>
<organism evidence="2 3">
    <name type="scientific">Ascaris lumbricoides</name>
    <name type="common">Giant roundworm</name>
    <dbReference type="NCBI Taxonomy" id="6252"/>
    <lineage>
        <taxon>Eukaryota</taxon>
        <taxon>Metazoa</taxon>
        <taxon>Ecdysozoa</taxon>
        <taxon>Nematoda</taxon>
        <taxon>Chromadorea</taxon>
        <taxon>Rhabditida</taxon>
        <taxon>Spirurina</taxon>
        <taxon>Ascaridomorpha</taxon>
        <taxon>Ascaridoidea</taxon>
        <taxon>Ascarididae</taxon>
        <taxon>Ascaris</taxon>
    </lineage>
</organism>
<keyword evidence="2" id="KW-1185">Reference proteome</keyword>
<protein>
    <submittedName>
        <fullName evidence="3">Uncharacterized protein</fullName>
    </submittedName>
</protein>